<evidence type="ECO:0000313" key="2">
    <source>
        <dbReference type="EMBL" id="KAB7505478.1"/>
    </source>
</evidence>
<gene>
    <name evidence="2" type="ORF">Anas_02486</name>
</gene>
<dbReference type="AlphaFoldDB" id="A0A5N5THA8"/>
<dbReference type="InterPro" id="IPR001180">
    <property type="entry name" value="CNH_dom"/>
</dbReference>
<dbReference type="OrthoDB" id="8693905at2759"/>
<name>A0A5N5THA8_9CRUS</name>
<evidence type="ECO:0000313" key="3">
    <source>
        <dbReference type="Proteomes" id="UP000326759"/>
    </source>
</evidence>
<dbReference type="Pfam" id="PF00780">
    <property type="entry name" value="CNH"/>
    <property type="match status" value="1"/>
</dbReference>
<dbReference type="SMART" id="SM00036">
    <property type="entry name" value="CNH"/>
    <property type="match status" value="1"/>
</dbReference>
<comment type="caution">
    <text evidence="2">The sequence shown here is derived from an EMBL/GenBank/DDBJ whole genome shotgun (WGS) entry which is preliminary data.</text>
</comment>
<dbReference type="EMBL" id="SEYY01001216">
    <property type="protein sequence ID" value="KAB7505478.1"/>
    <property type="molecule type" value="Genomic_DNA"/>
</dbReference>
<proteinExistence type="predicted"/>
<keyword evidence="3" id="KW-1185">Reference proteome</keyword>
<evidence type="ECO:0000259" key="1">
    <source>
        <dbReference type="PROSITE" id="PS50219"/>
    </source>
</evidence>
<sequence>VPETKGTLKCCIGRNPYNGYKFLCGATTTTLYLMQWYDPLNKFMLLKQTDCYLQHPLHIFEMIITPDLEYPLICTDVTWGATSEEHVGPPPLHLNLIDLNTGMPWVGQETDMGTMRPRCTQMNITNVTQIEKDTILVCFDNVVRVVDLQGRIKERRKIMSEIKFDFIIDSVVCLTDSVLAFHLHGMTGRSFKNGEITQEIVDNSRCFRLLGSDRIITLESRPSSMSEVEAANQGVNLYILAGHETSMY</sequence>
<dbReference type="PROSITE" id="PS50219">
    <property type="entry name" value="CNH"/>
    <property type="match status" value="1"/>
</dbReference>
<feature type="domain" description="CNH" evidence="1">
    <location>
        <begin position="1"/>
        <end position="215"/>
    </location>
</feature>
<reference evidence="2 3" key="1">
    <citation type="journal article" date="2019" name="PLoS Biol.">
        <title>Sex chromosomes control vertical transmission of feminizing Wolbachia symbionts in an isopod.</title>
        <authorList>
            <person name="Becking T."/>
            <person name="Chebbi M.A."/>
            <person name="Giraud I."/>
            <person name="Moumen B."/>
            <person name="Laverre T."/>
            <person name="Caubet Y."/>
            <person name="Peccoud J."/>
            <person name="Gilbert C."/>
            <person name="Cordaux R."/>
        </authorList>
    </citation>
    <scope>NUCLEOTIDE SEQUENCE [LARGE SCALE GENOMIC DNA]</scope>
    <source>
        <strain evidence="2">ANa2</strain>
        <tissue evidence="2">Whole body excluding digestive tract and cuticle</tissue>
    </source>
</reference>
<accession>A0A5N5THA8</accession>
<organism evidence="2 3">
    <name type="scientific">Armadillidium nasatum</name>
    <dbReference type="NCBI Taxonomy" id="96803"/>
    <lineage>
        <taxon>Eukaryota</taxon>
        <taxon>Metazoa</taxon>
        <taxon>Ecdysozoa</taxon>
        <taxon>Arthropoda</taxon>
        <taxon>Crustacea</taxon>
        <taxon>Multicrustacea</taxon>
        <taxon>Malacostraca</taxon>
        <taxon>Eumalacostraca</taxon>
        <taxon>Peracarida</taxon>
        <taxon>Isopoda</taxon>
        <taxon>Oniscidea</taxon>
        <taxon>Crinocheta</taxon>
        <taxon>Armadillidiidae</taxon>
        <taxon>Armadillidium</taxon>
    </lineage>
</organism>
<protein>
    <recommendedName>
        <fullName evidence="1">CNH domain-containing protein</fullName>
    </recommendedName>
</protein>
<feature type="non-terminal residue" evidence="2">
    <location>
        <position position="1"/>
    </location>
</feature>
<dbReference type="Proteomes" id="UP000326759">
    <property type="component" value="Unassembled WGS sequence"/>
</dbReference>